<feature type="compositionally biased region" description="Polar residues" evidence="1">
    <location>
        <begin position="106"/>
        <end position="125"/>
    </location>
</feature>
<dbReference type="InterPro" id="IPR001005">
    <property type="entry name" value="SANT/Myb"/>
</dbReference>
<dbReference type="AlphaFoldDB" id="A0A7S2NSH4"/>
<gene>
    <name evidence="3" type="ORF">LDAN0321_LOCUS903</name>
</gene>
<organism evidence="3">
    <name type="scientific">Leptocylindrus danicus</name>
    <dbReference type="NCBI Taxonomy" id="163516"/>
    <lineage>
        <taxon>Eukaryota</taxon>
        <taxon>Sar</taxon>
        <taxon>Stramenopiles</taxon>
        <taxon>Ochrophyta</taxon>
        <taxon>Bacillariophyta</taxon>
        <taxon>Coscinodiscophyceae</taxon>
        <taxon>Chaetocerotophycidae</taxon>
        <taxon>Leptocylindrales</taxon>
        <taxon>Leptocylindraceae</taxon>
        <taxon>Leptocylindrus</taxon>
    </lineage>
</organism>
<evidence type="ECO:0000259" key="2">
    <source>
        <dbReference type="PROSITE" id="PS50090"/>
    </source>
</evidence>
<name>A0A7S2NSH4_9STRA</name>
<sequence length="266" mass="29846">MTKDRIQMSPNSSWTKDQLKCLARAYAAASPTDHHFWRSVGLAVPEKSADECRERWFSTYQYEKRSRRQEKSTNLPMQPTKSSALENAHILSAPWQDHDEDDIFQSTPFKETKRPSTAYTSGNEELSSDKSYHQELPFEFDAITASPANDLATARRCRSSFSFSPVLRNPSLVKVGYKGYIKNLSKGRTVHNRKLKSKYKTKCNGGRDDSVHASVGAGDICLNAHLSPGGTVRVDTPTESDLEDMILRPGEEFSDCEDGDDVEDGL</sequence>
<dbReference type="Gene3D" id="1.10.10.60">
    <property type="entry name" value="Homeodomain-like"/>
    <property type="match status" value="1"/>
</dbReference>
<reference evidence="3" key="1">
    <citation type="submission" date="2021-01" db="EMBL/GenBank/DDBJ databases">
        <authorList>
            <person name="Corre E."/>
            <person name="Pelletier E."/>
            <person name="Niang G."/>
            <person name="Scheremetjew M."/>
            <person name="Finn R."/>
            <person name="Kale V."/>
            <person name="Holt S."/>
            <person name="Cochrane G."/>
            <person name="Meng A."/>
            <person name="Brown T."/>
            <person name="Cohen L."/>
        </authorList>
    </citation>
    <scope>NUCLEOTIDE SEQUENCE</scope>
    <source>
        <strain evidence="3">B650</strain>
    </source>
</reference>
<evidence type="ECO:0000256" key="1">
    <source>
        <dbReference type="SAM" id="MobiDB-lite"/>
    </source>
</evidence>
<feature type="domain" description="Myb-like" evidence="2">
    <location>
        <begin position="12"/>
        <end position="60"/>
    </location>
</feature>
<accession>A0A7S2NSH4</accession>
<dbReference type="SUPFAM" id="SSF46689">
    <property type="entry name" value="Homeodomain-like"/>
    <property type="match status" value="1"/>
</dbReference>
<dbReference type="PROSITE" id="PS50090">
    <property type="entry name" value="MYB_LIKE"/>
    <property type="match status" value="1"/>
</dbReference>
<feature type="region of interest" description="Disordered" evidence="1">
    <location>
        <begin position="106"/>
        <end position="126"/>
    </location>
</feature>
<protein>
    <recommendedName>
        <fullName evidence="2">Myb-like domain-containing protein</fullName>
    </recommendedName>
</protein>
<dbReference type="InterPro" id="IPR009057">
    <property type="entry name" value="Homeodomain-like_sf"/>
</dbReference>
<dbReference type="EMBL" id="HBGY01001303">
    <property type="protein sequence ID" value="CAD9556639.1"/>
    <property type="molecule type" value="Transcribed_RNA"/>
</dbReference>
<evidence type="ECO:0000313" key="3">
    <source>
        <dbReference type="EMBL" id="CAD9556639.1"/>
    </source>
</evidence>
<proteinExistence type="predicted"/>